<dbReference type="Pfam" id="PF14092">
    <property type="entry name" value="DUF4270"/>
    <property type="match status" value="1"/>
</dbReference>
<evidence type="ECO:0000313" key="2">
    <source>
        <dbReference type="EMBL" id="OEK09382.1"/>
    </source>
</evidence>
<feature type="signal peptide" evidence="1">
    <location>
        <begin position="1"/>
        <end position="25"/>
    </location>
</feature>
<evidence type="ECO:0000256" key="1">
    <source>
        <dbReference type="SAM" id="SignalP"/>
    </source>
</evidence>
<dbReference type="OrthoDB" id="1466062at2"/>
<name>A0A1E5TDC8_9FLAO</name>
<dbReference type="STRING" id="1849968.A8C32_11725"/>
<dbReference type="RefSeq" id="WP_069828819.1">
    <property type="nucleotide sequence ID" value="NZ_MDJD01000007.1"/>
</dbReference>
<dbReference type="InterPro" id="IPR025366">
    <property type="entry name" value="DUF4270"/>
</dbReference>
<dbReference type="AlphaFoldDB" id="A0A1E5TDC8"/>
<keyword evidence="3" id="KW-1185">Reference proteome</keyword>
<accession>A0A1E5TDC8</accession>
<protein>
    <recommendedName>
        <fullName evidence="4">DUF4270 domain-containing protein</fullName>
    </recommendedName>
</protein>
<proteinExistence type="predicted"/>
<organism evidence="2 3">
    <name type="scientific">Flavivirga aquatica</name>
    <dbReference type="NCBI Taxonomy" id="1849968"/>
    <lineage>
        <taxon>Bacteria</taxon>
        <taxon>Pseudomonadati</taxon>
        <taxon>Bacteroidota</taxon>
        <taxon>Flavobacteriia</taxon>
        <taxon>Flavobacteriales</taxon>
        <taxon>Flavobacteriaceae</taxon>
        <taxon>Flavivirga</taxon>
    </lineage>
</organism>
<dbReference type="EMBL" id="MDJD01000007">
    <property type="protein sequence ID" value="OEK09382.1"/>
    <property type="molecule type" value="Genomic_DNA"/>
</dbReference>
<keyword evidence="1" id="KW-0732">Signal</keyword>
<sequence length="547" mass="60526">MKKTIKSLKFSIAFLFTVLFFIACDKDFNTIESDVLGKNNTNFTTKEGVIPITAYNKKLEALQINNLASSLLGVFNDPAYGQTTASIITQITPVSFNPDFGENPVIDNVTLNIPYFSSAISTDNEGNVQYTLDSLYGNPKAEYRLTIYQNNYFLRDFDPNATTSDNTQKYYSNANSGINTTENFAFNGNSLINFDSQKGGIIYQNNKFKPSAAAVITTTGTGDSAAETRSVPAINILLDNTFWKETIIDKEGDAVLSSSDNFKNYFRGIYIKAEAVNGEGSTVLINLASVDANITINYTSGATDARTESSYVLNFSGNRLNTFINNFDKVTLGDGNKVLGDERLYLKGSEGSMAIVDLFPNGLEDFKNEFRQTDSNGDFVKDELTGNFIAKKLINEAHLIVYEDEIDVPADEADYHKYDRIYAYDINNNITTIDYINDLTANADNPLNSKVISLSQRDPDEGSYKIRITDHLNNILLRDSTNTKLGLVLSTNVNYTNIAPILNSNSNEVSAVPAASILSPRGTILHGSRSNKDEKRLKLKIFFTEPN</sequence>
<evidence type="ECO:0008006" key="4">
    <source>
        <dbReference type="Google" id="ProtNLM"/>
    </source>
</evidence>
<dbReference type="Proteomes" id="UP000095713">
    <property type="component" value="Unassembled WGS sequence"/>
</dbReference>
<reference evidence="2 3" key="1">
    <citation type="submission" date="2016-05" db="EMBL/GenBank/DDBJ databases">
        <title>Draft Genome Sequence of Algibacter sp. Strain SK-16 Isolated from the Surface Water of Aburatsubo Inlet.</title>
        <authorList>
            <person name="Wong S.-K."/>
            <person name="Yoshizawa S."/>
            <person name="Nakajima Y."/>
            <person name="Ogura Y."/>
            <person name="Tetsuya H."/>
            <person name="Hamasaki K."/>
        </authorList>
    </citation>
    <scope>NUCLEOTIDE SEQUENCE [LARGE SCALE GENOMIC DNA]</scope>
    <source>
        <strain evidence="2 3">SK-16</strain>
    </source>
</reference>
<feature type="chain" id="PRO_5009186315" description="DUF4270 domain-containing protein" evidence="1">
    <location>
        <begin position="26"/>
        <end position="547"/>
    </location>
</feature>
<evidence type="ECO:0000313" key="3">
    <source>
        <dbReference type="Proteomes" id="UP000095713"/>
    </source>
</evidence>
<comment type="caution">
    <text evidence="2">The sequence shown here is derived from an EMBL/GenBank/DDBJ whole genome shotgun (WGS) entry which is preliminary data.</text>
</comment>
<dbReference type="PROSITE" id="PS51257">
    <property type="entry name" value="PROKAR_LIPOPROTEIN"/>
    <property type="match status" value="1"/>
</dbReference>
<gene>
    <name evidence="2" type="ORF">A8C32_11725</name>
</gene>